<protein>
    <submittedName>
        <fullName evidence="3">Uncharacterized protein</fullName>
    </submittedName>
</protein>
<keyword evidence="2" id="KW-1133">Transmembrane helix</keyword>
<keyword evidence="4" id="KW-1185">Reference proteome</keyword>
<feature type="region of interest" description="Disordered" evidence="1">
    <location>
        <begin position="1"/>
        <end position="25"/>
    </location>
</feature>
<sequence length="62" mass="6937">MYDDNNKPFSHLADPQGSKANFDVNQKKLHSEGPSGLWRDITNLLIMVGVIAVIIVVFKLLK</sequence>
<feature type="transmembrane region" description="Helical" evidence="2">
    <location>
        <begin position="41"/>
        <end position="61"/>
    </location>
</feature>
<accession>A0ABS4GY03</accession>
<dbReference type="RefSeq" id="WP_209844166.1">
    <property type="nucleotide sequence ID" value="NZ_CBCRVE010000001.1"/>
</dbReference>
<comment type="caution">
    <text evidence="3">The sequence shown here is derived from an EMBL/GenBank/DDBJ whole genome shotgun (WGS) entry which is preliminary data.</text>
</comment>
<dbReference type="EMBL" id="JAGGKP010000001">
    <property type="protein sequence ID" value="MBP1935144.1"/>
    <property type="molecule type" value="Genomic_DNA"/>
</dbReference>
<name>A0ABS4GY03_9BACL</name>
<gene>
    <name evidence="3" type="ORF">J2Z20_000005</name>
</gene>
<evidence type="ECO:0000256" key="1">
    <source>
        <dbReference type="SAM" id="MobiDB-lite"/>
    </source>
</evidence>
<evidence type="ECO:0000256" key="2">
    <source>
        <dbReference type="SAM" id="Phobius"/>
    </source>
</evidence>
<organism evidence="3 4">
    <name type="scientific">Paenibacillus sediminis</name>
    <dbReference type="NCBI Taxonomy" id="664909"/>
    <lineage>
        <taxon>Bacteria</taxon>
        <taxon>Bacillati</taxon>
        <taxon>Bacillota</taxon>
        <taxon>Bacilli</taxon>
        <taxon>Bacillales</taxon>
        <taxon>Paenibacillaceae</taxon>
        <taxon>Paenibacillus</taxon>
    </lineage>
</organism>
<keyword evidence="2" id="KW-0812">Transmembrane</keyword>
<dbReference type="Proteomes" id="UP001519273">
    <property type="component" value="Unassembled WGS sequence"/>
</dbReference>
<evidence type="ECO:0000313" key="3">
    <source>
        <dbReference type="EMBL" id="MBP1935144.1"/>
    </source>
</evidence>
<keyword evidence="2" id="KW-0472">Membrane</keyword>
<reference evidence="3 4" key="1">
    <citation type="submission" date="2021-03" db="EMBL/GenBank/DDBJ databases">
        <title>Genomic Encyclopedia of Type Strains, Phase IV (KMG-IV): sequencing the most valuable type-strain genomes for metagenomic binning, comparative biology and taxonomic classification.</title>
        <authorList>
            <person name="Goeker M."/>
        </authorList>
    </citation>
    <scope>NUCLEOTIDE SEQUENCE [LARGE SCALE GENOMIC DNA]</scope>
    <source>
        <strain evidence="3 4">DSM 23491</strain>
    </source>
</reference>
<evidence type="ECO:0000313" key="4">
    <source>
        <dbReference type="Proteomes" id="UP001519273"/>
    </source>
</evidence>
<proteinExistence type="predicted"/>